<evidence type="ECO:0000256" key="1">
    <source>
        <dbReference type="ARBA" id="ARBA00009431"/>
    </source>
</evidence>
<dbReference type="InterPro" id="IPR001563">
    <property type="entry name" value="Peptidase_S10"/>
</dbReference>
<feature type="signal peptide" evidence="2">
    <location>
        <begin position="1"/>
        <end position="17"/>
    </location>
</feature>
<comment type="similarity">
    <text evidence="1 2">Belongs to the peptidase S10 family.</text>
</comment>
<sequence length="442" mass="49317">MQRHALLALLLVFQVLAAPQSDLITSLPGAPSGGYSFKQYSGYLDVGDSSHYHYWFVEAKTNPTAAPLILWLNGGPGCSSMDGLLEENGPFSVAENGTLLTNPFSWNTLANIIYLESPAGVGYSYNDDDQGYDDRLTASENYQALVAWFKKFPEYAKNPFYIMGESYGGHYVPMLSQLIVKATASNPNDAPQSNFKGFAAGNPLTDADYDQGDYWINQYLKYHGMIQLDDDDSTSAQGPYDPYDILVDVCPDGSSLSLSDRIRFPHRLNGYKGIDRKGFNPLKQLRVNNKRYVANPPACADDWTTTWANQDGVKSALHVNSDINWQICGGPSYTFGDESMLPIYKNILSTNKYKVLVYSGDEDTVLNFLATERWVLDLKYPIKTQWKPWYYDQGYGSQVGGYNIAFNAGAAFNFTTIKGSGHMVPWFQPALALQLLNNFLFH</sequence>
<evidence type="ECO:0000313" key="4">
    <source>
        <dbReference type="Proteomes" id="UP000241769"/>
    </source>
</evidence>
<gene>
    <name evidence="3" type="ORF">PROFUN_00478</name>
</gene>
<keyword evidence="2" id="KW-0732">Signal</keyword>
<dbReference type="EMBL" id="MDYQ01000257">
    <property type="protein sequence ID" value="PRP77617.1"/>
    <property type="molecule type" value="Genomic_DNA"/>
</dbReference>
<dbReference type="OrthoDB" id="17237at2759"/>
<comment type="caution">
    <text evidence="3">The sequence shown here is derived from an EMBL/GenBank/DDBJ whole genome shotgun (WGS) entry which is preliminary data.</text>
</comment>
<dbReference type="GO" id="GO:0006508">
    <property type="term" value="P:proteolysis"/>
    <property type="evidence" value="ECO:0007669"/>
    <property type="project" value="UniProtKB-KW"/>
</dbReference>
<evidence type="ECO:0000313" key="3">
    <source>
        <dbReference type="EMBL" id="PRP77617.1"/>
    </source>
</evidence>
<feature type="chain" id="PRO_5015022965" description="Carboxypeptidase" evidence="2">
    <location>
        <begin position="18"/>
        <end position="442"/>
    </location>
</feature>
<keyword evidence="4" id="KW-1185">Reference proteome</keyword>
<accession>A0A2P6N0X9</accession>
<dbReference type="PANTHER" id="PTHR11802">
    <property type="entry name" value="SERINE PROTEASE FAMILY S10 SERINE CARBOXYPEPTIDASE"/>
    <property type="match status" value="1"/>
</dbReference>
<dbReference type="SUPFAM" id="SSF53474">
    <property type="entry name" value="alpha/beta-Hydrolases"/>
    <property type="match status" value="1"/>
</dbReference>
<keyword evidence="2" id="KW-0121">Carboxypeptidase</keyword>
<dbReference type="PROSITE" id="PS00131">
    <property type="entry name" value="CARBOXYPEPT_SER_SER"/>
    <property type="match status" value="1"/>
</dbReference>
<dbReference type="GO" id="GO:0004185">
    <property type="term" value="F:serine-type carboxypeptidase activity"/>
    <property type="evidence" value="ECO:0007669"/>
    <property type="project" value="UniProtKB-UniRule"/>
</dbReference>
<evidence type="ECO:0000256" key="2">
    <source>
        <dbReference type="RuleBase" id="RU361156"/>
    </source>
</evidence>
<name>A0A2P6N0X9_9EUKA</name>
<dbReference type="InterPro" id="IPR029058">
    <property type="entry name" value="AB_hydrolase_fold"/>
</dbReference>
<keyword evidence="2" id="KW-0378">Hydrolase</keyword>
<dbReference type="InterPro" id="IPR018202">
    <property type="entry name" value="Ser_caboxypep_ser_AS"/>
</dbReference>
<dbReference type="PANTHER" id="PTHR11802:SF201">
    <property type="entry name" value="CARBOXYPEPTIDASE"/>
    <property type="match status" value="1"/>
</dbReference>
<dbReference type="InParanoid" id="A0A2P6N0X9"/>
<dbReference type="InterPro" id="IPR033124">
    <property type="entry name" value="Ser_caboxypep_his_AS"/>
</dbReference>
<dbReference type="Pfam" id="PF00450">
    <property type="entry name" value="Peptidase_S10"/>
    <property type="match status" value="1"/>
</dbReference>
<dbReference type="PROSITE" id="PS00560">
    <property type="entry name" value="CARBOXYPEPT_SER_HIS"/>
    <property type="match status" value="1"/>
</dbReference>
<dbReference type="STRING" id="1890364.A0A2P6N0X9"/>
<organism evidence="3 4">
    <name type="scientific">Planoprotostelium fungivorum</name>
    <dbReference type="NCBI Taxonomy" id="1890364"/>
    <lineage>
        <taxon>Eukaryota</taxon>
        <taxon>Amoebozoa</taxon>
        <taxon>Evosea</taxon>
        <taxon>Variosea</taxon>
        <taxon>Cavosteliida</taxon>
        <taxon>Cavosteliaceae</taxon>
        <taxon>Planoprotostelium</taxon>
    </lineage>
</organism>
<keyword evidence="2" id="KW-0645">Protease</keyword>
<dbReference type="AlphaFoldDB" id="A0A2P6N0X9"/>
<protein>
    <recommendedName>
        <fullName evidence="2">Carboxypeptidase</fullName>
        <ecNumber evidence="2">3.4.16.-</ecNumber>
    </recommendedName>
</protein>
<reference evidence="3 4" key="1">
    <citation type="journal article" date="2018" name="Genome Biol. Evol.">
        <title>Multiple Roots of Fruiting Body Formation in Amoebozoa.</title>
        <authorList>
            <person name="Hillmann F."/>
            <person name="Forbes G."/>
            <person name="Novohradska S."/>
            <person name="Ferling I."/>
            <person name="Riege K."/>
            <person name="Groth M."/>
            <person name="Westermann M."/>
            <person name="Marz M."/>
            <person name="Spaller T."/>
            <person name="Winckler T."/>
            <person name="Schaap P."/>
            <person name="Glockner G."/>
        </authorList>
    </citation>
    <scope>NUCLEOTIDE SEQUENCE [LARGE SCALE GENOMIC DNA]</scope>
    <source>
        <strain evidence="3 4">Jena</strain>
    </source>
</reference>
<dbReference type="PRINTS" id="PR00724">
    <property type="entry name" value="CRBOXYPTASEC"/>
</dbReference>
<dbReference type="Proteomes" id="UP000241769">
    <property type="component" value="Unassembled WGS sequence"/>
</dbReference>
<dbReference type="EC" id="3.4.16.-" evidence="2"/>
<dbReference type="Gene3D" id="3.40.50.1820">
    <property type="entry name" value="alpha/beta hydrolase"/>
    <property type="match status" value="1"/>
</dbReference>
<proteinExistence type="inferred from homology"/>